<dbReference type="Pfam" id="PF07715">
    <property type="entry name" value="Plug"/>
    <property type="match status" value="1"/>
</dbReference>
<dbReference type="Pfam" id="PF00593">
    <property type="entry name" value="TonB_dep_Rec_b-barrel"/>
    <property type="match status" value="1"/>
</dbReference>
<evidence type="ECO:0000256" key="8">
    <source>
        <dbReference type="PROSITE-ProRule" id="PRU01360"/>
    </source>
</evidence>
<keyword evidence="6 8" id="KW-0472">Membrane</keyword>
<evidence type="ECO:0000313" key="14">
    <source>
        <dbReference type="Proteomes" id="UP000552241"/>
    </source>
</evidence>
<feature type="signal peptide" evidence="10">
    <location>
        <begin position="1"/>
        <end position="19"/>
    </location>
</feature>
<dbReference type="InterPro" id="IPR039426">
    <property type="entry name" value="TonB-dep_rcpt-like"/>
</dbReference>
<dbReference type="InterPro" id="IPR008969">
    <property type="entry name" value="CarboxyPept-like_regulatory"/>
</dbReference>
<dbReference type="GO" id="GO:0009279">
    <property type="term" value="C:cell outer membrane"/>
    <property type="evidence" value="ECO:0007669"/>
    <property type="project" value="UniProtKB-SubCell"/>
</dbReference>
<feature type="domain" description="TonB-dependent receptor plug" evidence="12">
    <location>
        <begin position="129"/>
        <end position="257"/>
    </location>
</feature>
<dbReference type="Gene3D" id="2.170.130.10">
    <property type="entry name" value="TonB-dependent receptor, plug domain"/>
    <property type="match status" value="1"/>
</dbReference>
<dbReference type="InterPro" id="IPR012910">
    <property type="entry name" value="Plug_dom"/>
</dbReference>
<dbReference type="SUPFAM" id="SSF49464">
    <property type="entry name" value="Carboxypeptidase regulatory domain-like"/>
    <property type="match status" value="1"/>
</dbReference>
<dbReference type="NCBIfam" id="TIGR04056">
    <property type="entry name" value="OMP_RagA_SusC"/>
    <property type="match status" value="1"/>
</dbReference>
<evidence type="ECO:0000259" key="12">
    <source>
        <dbReference type="Pfam" id="PF07715"/>
    </source>
</evidence>
<dbReference type="Proteomes" id="UP000552241">
    <property type="component" value="Unassembled WGS sequence"/>
</dbReference>
<comment type="subcellular location">
    <subcellularLocation>
        <location evidence="1 8">Cell outer membrane</location>
        <topology evidence="1 8">Multi-pass membrane protein</topology>
    </subcellularLocation>
</comment>
<keyword evidence="10" id="KW-0732">Signal</keyword>
<evidence type="ECO:0000313" key="13">
    <source>
        <dbReference type="EMBL" id="MBA5628976.1"/>
    </source>
</evidence>
<keyword evidence="7 8" id="KW-0998">Cell outer membrane</keyword>
<organism evidence="13 14">
    <name type="scientific">Moheibacter lacus</name>
    <dbReference type="NCBI Taxonomy" id="2745851"/>
    <lineage>
        <taxon>Bacteria</taxon>
        <taxon>Pseudomonadati</taxon>
        <taxon>Bacteroidota</taxon>
        <taxon>Flavobacteriia</taxon>
        <taxon>Flavobacteriales</taxon>
        <taxon>Weeksellaceae</taxon>
        <taxon>Moheibacter</taxon>
    </lineage>
</organism>
<keyword evidence="3 8" id="KW-1134">Transmembrane beta strand</keyword>
<accession>A0A838ZMY6</accession>
<dbReference type="PROSITE" id="PS52016">
    <property type="entry name" value="TONB_DEPENDENT_REC_3"/>
    <property type="match status" value="1"/>
</dbReference>
<evidence type="ECO:0000259" key="11">
    <source>
        <dbReference type="Pfam" id="PF00593"/>
    </source>
</evidence>
<dbReference type="InterPro" id="IPR000531">
    <property type="entry name" value="Beta-barrel_TonB"/>
</dbReference>
<evidence type="ECO:0000256" key="1">
    <source>
        <dbReference type="ARBA" id="ARBA00004571"/>
    </source>
</evidence>
<gene>
    <name evidence="13" type="ORF">HU137_04235</name>
</gene>
<keyword evidence="4 8" id="KW-0812">Transmembrane</keyword>
<evidence type="ECO:0000256" key="4">
    <source>
        <dbReference type="ARBA" id="ARBA00022692"/>
    </source>
</evidence>
<feature type="chain" id="PRO_5032817205" evidence="10">
    <location>
        <begin position="20"/>
        <end position="1061"/>
    </location>
</feature>
<protein>
    <submittedName>
        <fullName evidence="13">SusC/RagA family TonB-linked outer membrane protein</fullName>
    </submittedName>
</protein>
<sequence>MKIFVSLLFLCCFNAMLHAQQASGIVKGSVKDLDGKPLEGVMVDATSAEDLSDSQFVMTDTNGNFSISGLNSGVEYNLTFDKPNFEPYYIDGFDVNEGENNSIMVRMNPITELEGVVVTALGIKREEKKLGYAQQTINAEELSTAESNNWSSGLKGKVAGLNIVSSGSGPINSQVIKLRGSNSLKLANQGALIVIDGVPMTTEMTSSGNETAYMGNDSPIDFGNSIADINQDDIETVTVLKGAAAAALYGSRAGNGVVIITTKSGKKNQKIGIEFKSSTMIDVVNRWPDYQYEYGQGTGNYFDDEGNPYYSYGASEDGPGTSGTSSAFGPKFDGQYFFQYDPTLQGQSSERQLWRGYDDNRKSFWRTGTTFRNEVSISGGDEKGNYRASIGNIQNEWIMPNTGFNSYATSLNANYQISKWIKVSSVVNYTMKKSDNLPGTGYNNGSIAYFMIFQNPNVDLNWYKPRWYAGEEGYSQIQPFSSYIDNPYVIAYEAVNPMRNNRIMGNMKFDFNLSSKFNLMVRAAINNYTQKTEQKRPFDLNRSPNGYYKRQDINKYETNLDFLLSYKDKWGEDFTFDGHIGGNSMDYKYNLLEASVDALVVPYVYMLSNGVNTPLANTRDRNKKINSFYGMFSFAFRNQIFLDLTGRNDWSSTLPSHHNSYFYPSVVSSFILDDIFKMGSSIDMLKYRLSFAQVGSDTDPYQTSKYYSNSDFASSASMDNYLYNGNLKPEISTNWETGFELRMFKNRFGLDLTVYQTDTRNQIIPIPVDITSGYSYYYTNAGEVRNRGLEILLTGTPIRTNDFKWEISGTWSKNESEVLSLPAEAGEEQVIATAGTVSMIAKVGGSVTALYGYGFVRDPEGNIVYKDGIPAYPEDIELIGDASPDWRAGLTNTFTYKNLRFSFNFDAQYGGIVYSQSYHKMMEQGKLKGTLMGREDGFIIGEGVVLNEDGSYSPNTEQTTIANYYAKYYRRANVESNSFDASYIKLREVSLSYDVPKRLYAKSGLQGLSFTVFGRDLLTISDFPLYDPETAALNGAVQVPGVEMGQMPSTASYGFSINVKL</sequence>
<dbReference type="InterPro" id="IPR036942">
    <property type="entry name" value="Beta-barrel_TonB_sf"/>
</dbReference>
<dbReference type="Pfam" id="PF13620">
    <property type="entry name" value="CarboxypepD_reg"/>
    <property type="match status" value="1"/>
</dbReference>
<keyword evidence="2 8" id="KW-0813">Transport</keyword>
<dbReference type="InterPro" id="IPR037066">
    <property type="entry name" value="Plug_dom_sf"/>
</dbReference>
<evidence type="ECO:0000256" key="10">
    <source>
        <dbReference type="SAM" id="SignalP"/>
    </source>
</evidence>
<dbReference type="Gene3D" id="2.40.170.20">
    <property type="entry name" value="TonB-dependent receptor, beta-barrel domain"/>
    <property type="match status" value="1"/>
</dbReference>
<keyword evidence="14" id="KW-1185">Reference proteome</keyword>
<reference evidence="13 14" key="1">
    <citation type="submission" date="2020-07" db="EMBL/GenBank/DDBJ databases">
        <title>Moheibacter lacus sp. nov., a member of the family Flavobacteriaceae isolated from freshwater lake sediment.</title>
        <authorList>
            <person name="Liu Y."/>
        </authorList>
    </citation>
    <scope>NUCLEOTIDE SEQUENCE [LARGE SCALE GENOMIC DNA]</scope>
    <source>
        <strain evidence="13 14">BDHS18</strain>
    </source>
</reference>
<name>A0A838ZMY6_9FLAO</name>
<dbReference type="Gene3D" id="2.60.40.1120">
    <property type="entry name" value="Carboxypeptidase-like, regulatory domain"/>
    <property type="match status" value="1"/>
</dbReference>
<feature type="domain" description="TonB-dependent receptor-like beta-barrel" evidence="11">
    <location>
        <begin position="463"/>
        <end position="915"/>
    </location>
</feature>
<dbReference type="EMBL" id="JACDZE010000001">
    <property type="protein sequence ID" value="MBA5628976.1"/>
    <property type="molecule type" value="Genomic_DNA"/>
</dbReference>
<comment type="caution">
    <text evidence="13">The sequence shown here is derived from an EMBL/GenBank/DDBJ whole genome shotgun (WGS) entry which is preliminary data.</text>
</comment>
<evidence type="ECO:0000256" key="7">
    <source>
        <dbReference type="ARBA" id="ARBA00023237"/>
    </source>
</evidence>
<dbReference type="AlphaFoldDB" id="A0A838ZMY6"/>
<dbReference type="SUPFAM" id="SSF56935">
    <property type="entry name" value="Porins"/>
    <property type="match status" value="1"/>
</dbReference>
<dbReference type="InterPro" id="IPR023996">
    <property type="entry name" value="TonB-dep_OMP_SusC/RagA"/>
</dbReference>
<evidence type="ECO:0000256" key="5">
    <source>
        <dbReference type="ARBA" id="ARBA00023077"/>
    </source>
</evidence>
<proteinExistence type="inferred from homology"/>
<evidence type="ECO:0000256" key="3">
    <source>
        <dbReference type="ARBA" id="ARBA00022452"/>
    </source>
</evidence>
<evidence type="ECO:0000256" key="2">
    <source>
        <dbReference type="ARBA" id="ARBA00022448"/>
    </source>
</evidence>
<dbReference type="NCBIfam" id="TIGR04057">
    <property type="entry name" value="SusC_RagA_signa"/>
    <property type="match status" value="1"/>
</dbReference>
<dbReference type="InterPro" id="IPR023997">
    <property type="entry name" value="TonB-dep_OMP_SusC/RagA_CS"/>
</dbReference>
<evidence type="ECO:0000256" key="6">
    <source>
        <dbReference type="ARBA" id="ARBA00023136"/>
    </source>
</evidence>
<comment type="similarity">
    <text evidence="8 9">Belongs to the TonB-dependent receptor family.</text>
</comment>
<keyword evidence="5 9" id="KW-0798">TonB box</keyword>
<evidence type="ECO:0000256" key="9">
    <source>
        <dbReference type="RuleBase" id="RU003357"/>
    </source>
</evidence>